<evidence type="ECO:0000256" key="5">
    <source>
        <dbReference type="SAM" id="Phobius"/>
    </source>
</evidence>
<reference evidence="7 8" key="1">
    <citation type="submission" date="2019-07" db="EMBL/GenBank/DDBJ databases">
        <title>Whole genome shotgun sequence of Halolactibacillus alkaliphilus NBRC 103919.</title>
        <authorList>
            <person name="Hosoyama A."/>
            <person name="Uohara A."/>
            <person name="Ohji S."/>
            <person name="Ichikawa N."/>
        </authorList>
    </citation>
    <scope>NUCLEOTIDE SEQUENCE [LARGE SCALE GENOMIC DNA]</scope>
    <source>
        <strain evidence="7 8">NBRC 103919</strain>
    </source>
</reference>
<dbReference type="AlphaFoldDB" id="A0A511X519"/>
<dbReference type="RefSeq" id="WP_089803685.1">
    <property type="nucleotide sequence ID" value="NZ_BJYE01000063.1"/>
</dbReference>
<dbReference type="InterPro" id="IPR007016">
    <property type="entry name" value="O-antigen_ligase-rel_domated"/>
</dbReference>
<keyword evidence="4 5" id="KW-0472">Membrane</keyword>
<accession>A0A511X519</accession>
<dbReference type="GO" id="GO:0016020">
    <property type="term" value="C:membrane"/>
    <property type="evidence" value="ECO:0007669"/>
    <property type="project" value="UniProtKB-SubCell"/>
</dbReference>
<protein>
    <recommendedName>
        <fullName evidence="6">O-antigen ligase-related domain-containing protein</fullName>
    </recommendedName>
</protein>
<dbReference type="EMBL" id="BJYE01000063">
    <property type="protein sequence ID" value="GEN58052.1"/>
    <property type="molecule type" value="Genomic_DNA"/>
</dbReference>
<feature type="transmembrane region" description="Helical" evidence="5">
    <location>
        <begin position="67"/>
        <end position="84"/>
    </location>
</feature>
<dbReference type="Proteomes" id="UP000321400">
    <property type="component" value="Unassembled WGS sequence"/>
</dbReference>
<evidence type="ECO:0000256" key="3">
    <source>
        <dbReference type="ARBA" id="ARBA00022989"/>
    </source>
</evidence>
<dbReference type="OrthoDB" id="2809944at2"/>
<comment type="subcellular location">
    <subcellularLocation>
        <location evidence="1">Membrane</location>
        <topology evidence="1">Multi-pass membrane protein</topology>
    </subcellularLocation>
</comment>
<dbReference type="PANTHER" id="PTHR37422:SF13">
    <property type="entry name" value="LIPOPOLYSACCHARIDE BIOSYNTHESIS PROTEIN PA4999-RELATED"/>
    <property type="match status" value="1"/>
</dbReference>
<feature type="transmembrane region" description="Helical" evidence="5">
    <location>
        <begin position="156"/>
        <end position="174"/>
    </location>
</feature>
<feature type="transmembrane region" description="Helical" evidence="5">
    <location>
        <begin position="90"/>
        <end position="107"/>
    </location>
</feature>
<feature type="transmembrane region" description="Helical" evidence="5">
    <location>
        <begin position="222"/>
        <end position="242"/>
    </location>
</feature>
<dbReference type="PANTHER" id="PTHR37422">
    <property type="entry name" value="TEICHURONIC ACID BIOSYNTHESIS PROTEIN TUAE"/>
    <property type="match status" value="1"/>
</dbReference>
<sequence>MNNIFSLTLKNQVIFLTLLFLSIFELTENTFRTTGDYMLTLLLYLSLSILILAPTKNYGSLLSQRDIIIVICLYFVTIFTSSFINNDFNINLILKLLGSFTFIIISIKTTWRKKSIIYISYIISISIFYLLLDWFFGISTSPFRDFTSGFRNPNGLAILLFCGTYFIILSFHYVSNKLLKSFFITMLLISLFLISETGARSISLSIFIVILILLINKYRRNLAYYAFFIALGFNLLFILIYVKLPNTTIGYKLNNISTSLFSKGFFSGREHIWSEVWNHSINSPLIGHGISSKAGHINGVNTSTHNQYLQIFMESGVIGLTFFLIFLYLMWGLLSRNLNTFEGALSAGFFIATVIYSNYELTLFQNNFHIGMIQWLIITIGISDQYKKSLSKGVVINELPNK</sequence>
<dbReference type="STRING" id="442899.SAMN05720591_1583"/>
<gene>
    <name evidence="7" type="ORF">HAL01_25160</name>
</gene>
<dbReference type="InterPro" id="IPR051533">
    <property type="entry name" value="WaaL-like"/>
</dbReference>
<feature type="transmembrane region" description="Helical" evidence="5">
    <location>
        <begin position="186"/>
        <end position="216"/>
    </location>
</feature>
<feature type="transmembrane region" description="Helical" evidence="5">
    <location>
        <begin position="311"/>
        <end position="331"/>
    </location>
</feature>
<organism evidence="7 8">
    <name type="scientific">Halolactibacillus alkaliphilus</name>
    <dbReference type="NCBI Taxonomy" id="442899"/>
    <lineage>
        <taxon>Bacteria</taxon>
        <taxon>Bacillati</taxon>
        <taxon>Bacillota</taxon>
        <taxon>Bacilli</taxon>
        <taxon>Bacillales</taxon>
        <taxon>Bacillaceae</taxon>
        <taxon>Halolactibacillus</taxon>
    </lineage>
</organism>
<dbReference type="Pfam" id="PF04932">
    <property type="entry name" value="Wzy_C"/>
    <property type="match status" value="1"/>
</dbReference>
<keyword evidence="8" id="KW-1185">Reference proteome</keyword>
<feature type="domain" description="O-antigen ligase-related" evidence="6">
    <location>
        <begin position="186"/>
        <end position="324"/>
    </location>
</feature>
<keyword evidence="2 5" id="KW-0812">Transmembrane</keyword>
<evidence type="ECO:0000259" key="6">
    <source>
        <dbReference type="Pfam" id="PF04932"/>
    </source>
</evidence>
<evidence type="ECO:0000313" key="7">
    <source>
        <dbReference type="EMBL" id="GEN58052.1"/>
    </source>
</evidence>
<proteinExistence type="predicted"/>
<comment type="caution">
    <text evidence="7">The sequence shown here is derived from an EMBL/GenBank/DDBJ whole genome shotgun (WGS) entry which is preliminary data.</text>
</comment>
<evidence type="ECO:0000256" key="2">
    <source>
        <dbReference type="ARBA" id="ARBA00022692"/>
    </source>
</evidence>
<evidence type="ECO:0000256" key="1">
    <source>
        <dbReference type="ARBA" id="ARBA00004141"/>
    </source>
</evidence>
<evidence type="ECO:0000313" key="8">
    <source>
        <dbReference type="Proteomes" id="UP000321400"/>
    </source>
</evidence>
<feature type="transmembrane region" description="Helical" evidence="5">
    <location>
        <begin position="116"/>
        <end position="136"/>
    </location>
</feature>
<feature type="transmembrane region" description="Helical" evidence="5">
    <location>
        <begin position="343"/>
        <end position="364"/>
    </location>
</feature>
<feature type="transmembrane region" description="Helical" evidence="5">
    <location>
        <begin position="37"/>
        <end position="55"/>
    </location>
</feature>
<evidence type="ECO:0000256" key="4">
    <source>
        <dbReference type="ARBA" id="ARBA00023136"/>
    </source>
</evidence>
<keyword evidence="3 5" id="KW-1133">Transmembrane helix</keyword>
<name>A0A511X519_9BACI</name>